<gene>
    <name evidence="1" type="ORF">LSG31_07700</name>
</gene>
<evidence type="ECO:0000313" key="2">
    <source>
        <dbReference type="Proteomes" id="UP000830167"/>
    </source>
</evidence>
<protein>
    <submittedName>
        <fullName evidence="1">Uncharacterized protein</fullName>
    </submittedName>
</protein>
<keyword evidence="2" id="KW-1185">Reference proteome</keyword>
<name>A0ABY4CW20_9BACL</name>
<evidence type="ECO:0000313" key="1">
    <source>
        <dbReference type="EMBL" id="UOF92085.1"/>
    </source>
</evidence>
<dbReference type="RefSeq" id="WP_347438770.1">
    <property type="nucleotide sequence ID" value="NZ_CP089291.1"/>
</dbReference>
<dbReference type="Proteomes" id="UP000830167">
    <property type="component" value="Chromosome"/>
</dbReference>
<reference evidence="1" key="1">
    <citation type="submission" date="2021-12" db="EMBL/GenBank/DDBJ databases">
        <title>Alicyclobacillaceae gen. nov., sp. nov., isolated from chalcocite enrichment system.</title>
        <authorList>
            <person name="Jiang Z."/>
        </authorList>
    </citation>
    <scope>NUCLEOTIDE SEQUENCE</scope>
    <source>
        <strain evidence="1">MYW30-H2</strain>
    </source>
</reference>
<proteinExistence type="predicted"/>
<dbReference type="EMBL" id="CP089291">
    <property type="protein sequence ID" value="UOF92085.1"/>
    <property type="molecule type" value="Genomic_DNA"/>
</dbReference>
<sequence>MSYGFYGPTFRQRLLGYAAAGTRVSVLVDGVTLTGRVVAVDLDNFEMVLTRPAVVAGTIVNVSFARLETIAAIS</sequence>
<organism evidence="1 2">
    <name type="scientific">Fodinisporobacter ferrooxydans</name>
    <dbReference type="NCBI Taxonomy" id="2901836"/>
    <lineage>
        <taxon>Bacteria</taxon>
        <taxon>Bacillati</taxon>
        <taxon>Bacillota</taxon>
        <taxon>Bacilli</taxon>
        <taxon>Bacillales</taxon>
        <taxon>Alicyclobacillaceae</taxon>
        <taxon>Fodinisporobacter</taxon>
    </lineage>
</organism>
<accession>A0ABY4CW20</accession>